<dbReference type="Proteomes" id="UP000286045">
    <property type="component" value="Unassembled WGS sequence"/>
</dbReference>
<dbReference type="Gene3D" id="3.40.50.150">
    <property type="entry name" value="Vaccinia Virus protein VP39"/>
    <property type="match status" value="1"/>
</dbReference>
<dbReference type="GO" id="GO:0008757">
    <property type="term" value="F:S-adenosylmethionine-dependent methyltransferase activity"/>
    <property type="evidence" value="ECO:0007669"/>
    <property type="project" value="InterPro"/>
</dbReference>
<accession>A0A439D2M0</accession>
<organism evidence="2 3">
    <name type="scientific">Xylaria grammica</name>
    <dbReference type="NCBI Taxonomy" id="363999"/>
    <lineage>
        <taxon>Eukaryota</taxon>
        <taxon>Fungi</taxon>
        <taxon>Dikarya</taxon>
        <taxon>Ascomycota</taxon>
        <taxon>Pezizomycotina</taxon>
        <taxon>Sordariomycetes</taxon>
        <taxon>Xylariomycetidae</taxon>
        <taxon>Xylariales</taxon>
        <taxon>Xylariaceae</taxon>
        <taxon>Xylaria</taxon>
    </lineage>
</organism>
<reference evidence="2 3" key="1">
    <citation type="submission" date="2018-12" db="EMBL/GenBank/DDBJ databases">
        <title>Draft genome sequence of Xylaria grammica IHI A82.</title>
        <authorList>
            <person name="Buettner E."/>
            <person name="Kellner H."/>
        </authorList>
    </citation>
    <scope>NUCLEOTIDE SEQUENCE [LARGE SCALE GENOMIC DNA]</scope>
    <source>
        <strain evidence="2 3">IHI A82</strain>
    </source>
</reference>
<dbReference type="InterPro" id="IPR013216">
    <property type="entry name" value="Methyltransf_11"/>
</dbReference>
<dbReference type="CDD" id="cd02440">
    <property type="entry name" value="AdoMet_MTases"/>
    <property type="match status" value="1"/>
</dbReference>
<keyword evidence="3" id="KW-1185">Reference proteome</keyword>
<dbReference type="EMBL" id="RYZI01000188">
    <property type="protein sequence ID" value="RWA08693.1"/>
    <property type="molecule type" value="Genomic_DNA"/>
</dbReference>
<dbReference type="AlphaFoldDB" id="A0A439D2M0"/>
<dbReference type="SUPFAM" id="SSF53335">
    <property type="entry name" value="S-adenosyl-L-methionine-dependent methyltransferases"/>
    <property type="match status" value="1"/>
</dbReference>
<gene>
    <name evidence="2" type="ORF">EKO27_g6425</name>
</gene>
<name>A0A439D2M0_9PEZI</name>
<evidence type="ECO:0000259" key="1">
    <source>
        <dbReference type="Pfam" id="PF08241"/>
    </source>
</evidence>
<dbReference type="Pfam" id="PF08241">
    <property type="entry name" value="Methyltransf_11"/>
    <property type="match status" value="1"/>
</dbReference>
<comment type="caution">
    <text evidence="2">The sequence shown here is derived from an EMBL/GenBank/DDBJ whole genome shotgun (WGS) entry which is preliminary data.</text>
</comment>
<dbReference type="InterPro" id="IPR029063">
    <property type="entry name" value="SAM-dependent_MTases_sf"/>
</dbReference>
<dbReference type="STRING" id="363999.A0A439D2M0"/>
<evidence type="ECO:0000313" key="3">
    <source>
        <dbReference type="Proteomes" id="UP000286045"/>
    </source>
</evidence>
<proteinExistence type="predicted"/>
<protein>
    <recommendedName>
        <fullName evidence="1">Methyltransferase type 11 domain-containing protein</fullName>
    </recommendedName>
</protein>
<evidence type="ECO:0000313" key="2">
    <source>
        <dbReference type="EMBL" id="RWA08693.1"/>
    </source>
</evidence>
<feature type="domain" description="Methyltransferase type 11" evidence="1">
    <location>
        <begin position="52"/>
        <end position="162"/>
    </location>
</feature>
<sequence length="287" mass="30929">MPQTLVSTTESWDESASALLKTAFEGPTTALNKVLLESINTISPFSNASAILDTGCGVAQVLGALIATYGASLPIETRLVAADLSPGMVSMVGVRQAAEISAGNAIWGRVETAVWDAQNLAATGVPDEIFSHVTAGLLLFMVERPQDVLAETRRVLRDGGLFGMTSFRSAEWMDLIDEALDATKPGSRLPPIPTVWSSTESITRQLEDAGFHDVISNEVKTYYEFSDAEAMTRFNVANIPSVKMVTADFSAEEEEKAIQWILKWLSERFPSGKGKLEGIAIVATGRK</sequence>